<accession>A0ABY6VUJ4</accession>
<comment type="caution">
    <text evidence="1">The sequence shown here is derived from an EMBL/GenBank/DDBJ whole genome shotgun (WGS) entry which is preliminary data.</text>
</comment>
<proteinExistence type="predicted"/>
<gene>
    <name evidence="1" type="ORF">PCA20602_01598</name>
</gene>
<dbReference type="InterPro" id="IPR047754">
    <property type="entry name" value="T3SS_SctI-like"/>
</dbReference>
<reference evidence="1 2" key="1">
    <citation type="submission" date="2019-08" db="EMBL/GenBank/DDBJ databases">
        <authorList>
            <person name="Peeters C."/>
        </authorList>
    </citation>
    <scope>NUCLEOTIDE SEQUENCE [LARGE SCALE GENOMIC DNA]</scope>
    <source>
        <strain evidence="1 2">LMG 20602</strain>
    </source>
</reference>
<name>A0ABY6VUJ4_9BURK</name>
<dbReference type="EMBL" id="CABPRV010000003">
    <property type="protein sequence ID" value="VVD90483.1"/>
    <property type="molecule type" value="Genomic_DNA"/>
</dbReference>
<dbReference type="Proteomes" id="UP000366065">
    <property type="component" value="Unassembled WGS sequence"/>
</dbReference>
<dbReference type="NCBIfam" id="NF038054">
    <property type="entry name" value="T3SS_SctI"/>
    <property type="match status" value="1"/>
</dbReference>
<dbReference type="RefSeq" id="WP_150720755.1">
    <property type="nucleotide sequence ID" value="NZ_CABPRV010000003.1"/>
</dbReference>
<evidence type="ECO:0008006" key="3">
    <source>
        <dbReference type="Google" id="ProtNLM"/>
    </source>
</evidence>
<keyword evidence="2" id="KW-1185">Reference proteome</keyword>
<organism evidence="1 2">
    <name type="scientific">Pandoraea capi</name>
    <dbReference type="NCBI Taxonomy" id="2508286"/>
    <lineage>
        <taxon>Bacteria</taxon>
        <taxon>Pseudomonadati</taxon>
        <taxon>Pseudomonadota</taxon>
        <taxon>Betaproteobacteria</taxon>
        <taxon>Burkholderiales</taxon>
        <taxon>Burkholderiaceae</taxon>
        <taxon>Pandoraea</taxon>
    </lineage>
</organism>
<evidence type="ECO:0000313" key="1">
    <source>
        <dbReference type="EMBL" id="VVD90483.1"/>
    </source>
</evidence>
<evidence type="ECO:0000313" key="2">
    <source>
        <dbReference type="Proteomes" id="UP000366065"/>
    </source>
</evidence>
<protein>
    <recommendedName>
        <fullName evidence="3">EscI/YscI/HrpB family type III secretion system inner rod protein</fullName>
    </recommendedName>
</protein>
<sequence>MSFDPSLSPISALHKTTPSVLAADPGAGESLESRFLNALANTSAGFEANRADIVNAATNLDPTDTASAIALQTRLADYGIGVSMVATMARKTVGAVEALLR</sequence>